<evidence type="ECO:0000313" key="1">
    <source>
        <dbReference type="EMBL" id="MBE1559760.1"/>
    </source>
</evidence>
<accession>A0ABR9KCM9</accession>
<keyword evidence="2" id="KW-1185">Reference proteome</keyword>
<organism evidence="1 2">
    <name type="scientific">Nonomuraea africana</name>
    <dbReference type="NCBI Taxonomy" id="46171"/>
    <lineage>
        <taxon>Bacteria</taxon>
        <taxon>Bacillati</taxon>
        <taxon>Actinomycetota</taxon>
        <taxon>Actinomycetes</taxon>
        <taxon>Streptosporangiales</taxon>
        <taxon>Streptosporangiaceae</taxon>
        <taxon>Nonomuraea</taxon>
    </lineage>
</organism>
<dbReference type="Proteomes" id="UP000661607">
    <property type="component" value="Unassembled WGS sequence"/>
</dbReference>
<proteinExistence type="predicted"/>
<dbReference type="GO" id="GO:0016301">
    <property type="term" value="F:kinase activity"/>
    <property type="evidence" value="ECO:0007669"/>
    <property type="project" value="UniProtKB-KW"/>
</dbReference>
<dbReference type="EMBL" id="JADBEF010000001">
    <property type="protein sequence ID" value="MBE1559760.1"/>
    <property type="molecule type" value="Genomic_DNA"/>
</dbReference>
<comment type="caution">
    <text evidence="1">The sequence shown here is derived from an EMBL/GenBank/DDBJ whole genome shotgun (WGS) entry which is preliminary data.</text>
</comment>
<sequence>MRRSLTAPQVRALWQVEIDTARSYLRVLALVHADLPLWSAFTHKGRLIAEFRRSDDGSEPLDIG</sequence>
<reference evidence="1 2" key="1">
    <citation type="submission" date="2020-10" db="EMBL/GenBank/DDBJ databases">
        <title>Sequencing the genomes of 1000 actinobacteria strains.</title>
        <authorList>
            <person name="Klenk H.-P."/>
        </authorList>
    </citation>
    <scope>NUCLEOTIDE SEQUENCE [LARGE SCALE GENOMIC DNA]</scope>
    <source>
        <strain evidence="1 2">DSM 43748</strain>
    </source>
</reference>
<evidence type="ECO:0000313" key="2">
    <source>
        <dbReference type="Proteomes" id="UP000661607"/>
    </source>
</evidence>
<protein>
    <submittedName>
        <fullName evidence="1">Serine/threonine-protein kinase RIO1</fullName>
    </submittedName>
</protein>
<keyword evidence="1" id="KW-0418">Kinase</keyword>
<name>A0ABR9KCM9_9ACTN</name>
<dbReference type="RefSeq" id="WP_192774984.1">
    <property type="nucleotide sequence ID" value="NZ_BAAASY010000049.1"/>
</dbReference>
<gene>
    <name evidence="1" type="ORF">H4W81_002539</name>
</gene>
<keyword evidence="1" id="KW-0808">Transferase</keyword>